<name>A0A8S3EFV2_9BILA</name>
<reference evidence="1" key="1">
    <citation type="submission" date="2021-02" db="EMBL/GenBank/DDBJ databases">
        <authorList>
            <person name="Nowell W R."/>
        </authorList>
    </citation>
    <scope>NUCLEOTIDE SEQUENCE</scope>
</reference>
<accession>A0A8S3EFV2</accession>
<dbReference type="InterPro" id="IPR023299">
    <property type="entry name" value="ATPase_P-typ_cyto_dom_N"/>
</dbReference>
<dbReference type="Gene3D" id="3.40.1110.10">
    <property type="entry name" value="Calcium-transporting ATPase, cytoplasmic domain N"/>
    <property type="match status" value="1"/>
</dbReference>
<dbReference type="AlphaFoldDB" id="A0A8S3EFV2"/>
<evidence type="ECO:0000313" key="1">
    <source>
        <dbReference type="EMBL" id="CAF5053045.1"/>
    </source>
</evidence>
<feature type="non-terminal residue" evidence="1">
    <location>
        <position position="49"/>
    </location>
</feature>
<comment type="caution">
    <text evidence="1">The sequence shown here is derived from an EMBL/GenBank/DDBJ whole genome shotgun (WGS) entry which is preliminary data.</text>
</comment>
<dbReference type="EMBL" id="CAJOBI010225932">
    <property type="protein sequence ID" value="CAF5053045.1"/>
    <property type="molecule type" value="Genomic_DNA"/>
</dbReference>
<proteinExistence type="predicted"/>
<sequence length="49" mass="5807">MNVYNTDKSRLSPQELAMASNTIIRQKYNKEFTLEFSRDRKSMSIYVSN</sequence>
<protein>
    <submittedName>
        <fullName evidence="1">Uncharacterized protein</fullName>
    </submittedName>
</protein>
<evidence type="ECO:0000313" key="2">
    <source>
        <dbReference type="Proteomes" id="UP000676336"/>
    </source>
</evidence>
<organism evidence="1 2">
    <name type="scientific">Rotaria magnacalcarata</name>
    <dbReference type="NCBI Taxonomy" id="392030"/>
    <lineage>
        <taxon>Eukaryota</taxon>
        <taxon>Metazoa</taxon>
        <taxon>Spiralia</taxon>
        <taxon>Gnathifera</taxon>
        <taxon>Rotifera</taxon>
        <taxon>Eurotatoria</taxon>
        <taxon>Bdelloidea</taxon>
        <taxon>Philodinida</taxon>
        <taxon>Philodinidae</taxon>
        <taxon>Rotaria</taxon>
    </lineage>
</organism>
<dbReference type="Proteomes" id="UP000676336">
    <property type="component" value="Unassembled WGS sequence"/>
</dbReference>
<dbReference type="GO" id="GO:0000166">
    <property type="term" value="F:nucleotide binding"/>
    <property type="evidence" value="ECO:0007669"/>
    <property type="project" value="InterPro"/>
</dbReference>
<dbReference type="SUPFAM" id="SSF81660">
    <property type="entry name" value="Metal cation-transporting ATPase, ATP-binding domain N"/>
    <property type="match status" value="1"/>
</dbReference>
<gene>
    <name evidence="1" type="ORF">SMN809_LOCUS59322</name>
</gene>